<evidence type="ECO:0000313" key="1">
    <source>
        <dbReference type="EMBL" id="KZV25437.1"/>
    </source>
</evidence>
<protein>
    <submittedName>
        <fullName evidence="1">Thioredoxin-like 3-3</fullName>
    </submittedName>
</protein>
<organism evidence="1 2">
    <name type="scientific">Dorcoceras hygrometricum</name>
    <dbReference type="NCBI Taxonomy" id="472368"/>
    <lineage>
        <taxon>Eukaryota</taxon>
        <taxon>Viridiplantae</taxon>
        <taxon>Streptophyta</taxon>
        <taxon>Embryophyta</taxon>
        <taxon>Tracheophyta</taxon>
        <taxon>Spermatophyta</taxon>
        <taxon>Magnoliopsida</taxon>
        <taxon>eudicotyledons</taxon>
        <taxon>Gunneridae</taxon>
        <taxon>Pentapetalae</taxon>
        <taxon>asterids</taxon>
        <taxon>lamiids</taxon>
        <taxon>Lamiales</taxon>
        <taxon>Gesneriaceae</taxon>
        <taxon>Didymocarpoideae</taxon>
        <taxon>Trichosporeae</taxon>
        <taxon>Loxocarpinae</taxon>
        <taxon>Dorcoceras</taxon>
    </lineage>
</organism>
<evidence type="ECO:0000313" key="2">
    <source>
        <dbReference type="Proteomes" id="UP000250235"/>
    </source>
</evidence>
<dbReference type="Proteomes" id="UP000250235">
    <property type="component" value="Unassembled WGS sequence"/>
</dbReference>
<name>A0A2Z7B1P2_9LAMI</name>
<gene>
    <name evidence="1" type="ORF">F511_17215</name>
</gene>
<sequence length="218" mass="24568">MTFRVVRTNQYNQDLGLIHSTNGNHLESPNEGSSIDHQITSLAELSRRSRKLARERKQQQQDQAVGGYALQSCRCCSPAVKRFGRDSSSIKAFRIVPAAVNRCTDLVLHSSVQFIEFVPHSVFRAVQHGQRAEHFCGFFEEDAQWGDKVKADLPQSLHRQGCCYFMRYRNHRLKLIRASPPLALSLKKWLLILKGPVIPKRGKLVAIAEKGEGSSSGK</sequence>
<proteinExistence type="predicted"/>
<dbReference type="AlphaFoldDB" id="A0A2Z7B1P2"/>
<reference evidence="1 2" key="1">
    <citation type="journal article" date="2015" name="Proc. Natl. Acad. Sci. U.S.A.">
        <title>The resurrection genome of Boea hygrometrica: A blueprint for survival of dehydration.</title>
        <authorList>
            <person name="Xiao L."/>
            <person name="Yang G."/>
            <person name="Zhang L."/>
            <person name="Yang X."/>
            <person name="Zhao S."/>
            <person name="Ji Z."/>
            <person name="Zhou Q."/>
            <person name="Hu M."/>
            <person name="Wang Y."/>
            <person name="Chen M."/>
            <person name="Xu Y."/>
            <person name="Jin H."/>
            <person name="Xiao X."/>
            <person name="Hu G."/>
            <person name="Bao F."/>
            <person name="Hu Y."/>
            <person name="Wan P."/>
            <person name="Li L."/>
            <person name="Deng X."/>
            <person name="Kuang T."/>
            <person name="Xiang C."/>
            <person name="Zhu J.K."/>
            <person name="Oliver M.J."/>
            <person name="He Y."/>
        </authorList>
    </citation>
    <scope>NUCLEOTIDE SEQUENCE [LARGE SCALE GENOMIC DNA]</scope>
    <source>
        <strain evidence="2">cv. XS01</strain>
    </source>
</reference>
<dbReference type="EMBL" id="KV011876">
    <property type="protein sequence ID" value="KZV25437.1"/>
    <property type="molecule type" value="Genomic_DNA"/>
</dbReference>
<accession>A0A2Z7B1P2</accession>
<keyword evidence="2" id="KW-1185">Reference proteome</keyword>